<keyword evidence="3" id="KW-1185">Reference proteome</keyword>
<dbReference type="Proteomes" id="UP001189429">
    <property type="component" value="Unassembled WGS sequence"/>
</dbReference>
<sequence length="499" mass="50555">MMSTQRPRGGLGRCCYSHRLEFLKHEKNTPIFEQVTSAVGASAGPPSFSHLHFQVRVAVQAAGSKYAARSRGDWNARLHCGVSSDAKSVRMLLRDSPPWVASSTLPAEGCAASGPLSLPKAEGQRLSLDWRLALSPLSASRPGRLRNILGRLIPRNSSILTGADQKMPAPAPFQAAESVVPVAQLGQESLALLAWLRGPASQLDSLRPAAPGASIDVYAKPGAAAAAPGEGGAAGAAGDAQAQAAPARRDSGHVAPEVPQVPAHTQSCGRAAAGDAHAPRGQDDEEGEGGRSERRRGGRGRGGGRRGGGPQRGQPGQGSAGGGRHPTASGDAGGAAAAGGCAASGCAGGAGCFDPRMAGATGPGHVFTQVPMYVGKGSCAGMAGSPQQQHALWAAVGASAAAGRGAMLGQPCGGKGSQAGAMDPQQWAAMMPMWRIGAAWPAWSPTTRRTSRIPGGGLCSLVSPWGPEGHRSRARRVSAGVRAPPAPELASTPEAHEFT</sequence>
<accession>A0ABN9US56</accession>
<proteinExistence type="predicted"/>
<evidence type="ECO:0000313" key="2">
    <source>
        <dbReference type="EMBL" id="CAK0862738.1"/>
    </source>
</evidence>
<feature type="compositionally biased region" description="Low complexity" evidence="1">
    <location>
        <begin position="236"/>
        <end position="246"/>
    </location>
</feature>
<comment type="caution">
    <text evidence="2">The sequence shown here is derived from an EMBL/GenBank/DDBJ whole genome shotgun (WGS) entry which is preliminary data.</text>
</comment>
<name>A0ABN9US56_9DINO</name>
<feature type="region of interest" description="Disordered" evidence="1">
    <location>
        <begin position="224"/>
        <end position="336"/>
    </location>
</feature>
<feature type="compositionally biased region" description="Basic residues" evidence="1">
    <location>
        <begin position="293"/>
        <end position="304"/>
    </location>
</feature>
<dbReference type="EMBL" id="CAUYUJ010016191">
    <property type="protein sequence ID" value="CAK0862738.1"/>
    <property type="molecule type" value="Genomic_DNA"/>
</dbReference>
<evidence type="ECO:0000256" key="1">
    <source>
        <dbReference type="SAM" id="MobiDB-lite"/>
    </source>
</evidence>
<evidence type="ECO:0000313" key="3">
    <source>
        <dbReference type="Proteomes" id="UP001189429"/>
    </source>
</evidence>
<feature type="compositionally biased region" description="Basic and acidic residues" evidence="1">
    <location>
        <begin position="277"/>
        <end position="292"/>
    </location>
</feature>
<gene>
    <name evidence="2" type="ORF">PCOR1329_LOCUS51077</name>
</gene>
<organism evidence="2 3">
    <name type="scientific">Prorocentrum cordatum</name>
    <dbReference type="NCBI Taxonomy" id="2364126"/>
    <lineage>
        <taxon>Eukaryota</taxon>
        <taxon>Sar</taxon>
        <taxon>Alveolata</taxon>
        <taxon>Dinophyceae</taxon>
        <taxon>Prorocentrales</taxon>
        <taxon>Prorocentraceae</taxon>
        <taxon>Prorocentrum</taxon>
    </lineage>
</organism>
<reference evidence="2" key="1">
    <citation type="submission" date="2023-10" db="EMBL/GenBank/DDBJ databases">
        <authorList>
            <person name="Chen Y."/>
            <person name="Shah S."/>
            <person name="Dougan E. K."/>
            <person name="Thang M."/>
            <person name="Chan C."/>
        </authorList>
    </citation>
    <scope>NUCLEOTIDE SEQUENCE [LARGE SCALE GENOMIC DNA]</scope>
</reference>
<feature type="region of interest" description="Disordered" evidence="1">
    <location>
        <begin position="464"/>
        <end position="499"/>
    </location>
</feature>
<protein>
    <submittedName>
        <fullName evidence="2">Uncharacterized protein</fullName>
    </submittedName>
</protein>
<feature type="compositionally biased region" description="Gly residues" evidence="1">
    <location>
        <begin position="305"/>
        <end position="324"/>
    </location>
</feature>